<dbReference type="EC" id="2.4.1.1" evidence="13"/>
<reference evidence="15" key="3">
    <citation type="submission" date="2020-04" db="EMBL/GenBank/DDBJ databases">
        <authorList>
            <person name="Tanveer F."/>
            <person name="Xie Y."/>
            <person name="Shinwari Z.K."/>
        </authorList>
    </citation>
    <scope>NUCLEOTIDE SEQUENCE</scope>
    <source>
        <strain evidence="15">MOSEL-ME25</strain>
    </source>
</reference>
<sequence length="783" mass="89350">MTSLQLKDRIEGKAYESHGQSFYELNEKEQFNVVGNAIMEYLVPEWIESKRKFGKKKQAYYLSAEFLMGRALSNNLVNLGIEGEVKQTLEEMGVDYNALEDAEDDAGLGNGGLGRLAACFLDSGATLDYPLSGYGILYQYGIFKQNFVNGFQVEEADPWLEHDNPWLIKNSNDAVIVEFSDNDKVEAVPYDMPIVGYGGDTINTLRLWKAEAIHKFNFQAFDEGKYIDSVKAQNEAETISRILYPNDSTNEGKKLRLKQQYFFTSASLQDLMDNFKAEGHKSFDDFSKLHSIQLNDTHPALAIPELIRLLEKEGVDFERAFDITQKSMAYTNHTLLAEALEVWDKGLFTSVLPNLYPYIEEINARLVRELKEWQVDKDEWHNFLIIQGNSIHMAFMSIYATRAVNGVAAIHTDLLKTDVLKSWHDMFPDRILNKTNGITQRRWLLQSNPQLSGMITDLLGSKEWVTSLEQLKGLEPMQDDEAVLERFIDIKREKKQELSEYIQFHEEVDIDPDSIFDIQIKRLHEYKRQLMMAFYIADLYNRIKADPDEEWTKRTFIFGAKAAPGYYIAKAIIKYINELAGKVNTDPDVNGIIKVVFVENYGVSYAERLFPAADVSEQISLAGKEASGTGNMKFMLNGAVTVGTMDGANVEIVEEAGKENNYIFGMEVDEVVAKRGNYDPIAAMKRTEGLEQVVESLVDGTFNDNNTGMFQDLYNSLTAEDQYFILEDFESYRQAQDQIASDFKDQKAFYRKGFINMANAGKFSSDRTLEEYATEIWHVSKQQ</sequence>
<evidence type="ECO:0000256" key="1">
    <source>
        <dbReference type="ARBA" id="ARBA00001275"/>
    </source>
</evidence>
<keyword evidence="10 13" id="KW-0119">Carbohydrate metabolism</keyword>
<keyword evidence="6" id="KW-0021">Allosteric enzyme</keyword>
<dbReference type="Proteomes" id="UP000527860">
    <property type="component" value="Unassembled WGS sequence"/>
</dbReference>
<accession>A0A0C2DMB6</accession>
<dbReference type="InterPro" id="IPR035090">
    <property type="entry name" value="Pyridoxal_P_attach_site"/>
</dbReference>
<dbReference type="EMBL" id="JXII01000003">
    <property type="protein sequence ID" value="KIH71173.1"/>
    <property type="molecule type" value="Genomic_DNA"/>
</dbReference>
<dbReference type="GO" id="GO:0008184">
    <property type="term" value="F:glycogen phosphorylase activity"/>
    <property type="evidence" value="ECO:0007669"/>
    <property type="project" value="InterPro"/>
</dbReference>
<evidence type="ECO:0000256" key="8">
    <source>
        <dbReference type="ARBA" id="ARBA00022679"/>
    </source>
</evidence>
<evidence type="ECO:0000256" key="9">
    <source>
        <dbReference type="ARBA" id="ARBA00022898"/>
    </source>
</evidence>
<dbReference type="OrthoDB" id="9760804at2"/>
<evidence type="ECO:0000256" key="6">
    <source>
        <dbReference type="ARBA" id="ARBA00022533"/>
    </source>
</evidence>
<dbReference type="PROSITE" id="PS00102">
    <property type="entry name" value="PHOSPHORYLASE"/>
    <property type="match status" value="1"/>
</dbReference>
<dbReference type="PANTHER" id="PTHR11468">
    <property type="entry name" value="GLYCOGEN PHOSPHORYLASE"/>
    <property type="match status" value="1"/>
</dbReference>
<evidence type="ECO:0000313" key="16">
    <source>
        <dbReference type="Proteomes" id="UP000031546"/>
    </source>
</evidence>
<evidence type="ECO:0000256" key="11">
    <source>
        <dbReference type="ARBA" id="ARBA00025174"/>
    </source>
</evidence>
<dbReference type="GO" id="GO:0030170">
    <property type="term" value="F:pyridoxal phosphate binding"/>
    <property type="evidence" value="ECO:0007669"/>
    <property type="project" value="InterPro"/>
</dbReference>
<comment type="function">
    <text evidence="11">Phosphorylase is an important allosteric enzyme in carbohydrate metabolism. Enzymes from different sources differ in their regulatory mechanisms and in their natural substrates. However, all known phosphorylases share catalytic and structural properties.</text>
</comment>
<comment type="cofactor">
    <cofactor evidence="2 13">
        <name>pyridoxal 5'-phosphate</name>
        <dbReference type="ChEBI" id="CHEBI:597326"/>
    </cofactor>
</comment>
<dbReference type="AlphaFoldDB" id="A0A0C2DMB6"/>
<evidence type="ECO:0000256" key="3">
    <source>
        <dbReference type="ARBA" id="ARBA00004496"/>
    </source>
</evidence>
<dbReference type="Gene3D" id="3.40.50.2000">
    <property type="entry name" value="Glycogen Phosphorylase B"/>
    <property type="match status" value="2"/>
</dbReference>
<dbReference type="InterPro" id="IPR011833">
    <property type="entry name" value="Glycg_phsphrylas"/>
</dbReference>
<reference evidence="14 16" key="1">
    <citation type="submission" date="2015-01" db="EMBL/GenBank/DDBJ databases">
        <title>Genome sequences of high lactate-tolerant strain Salinicoccus roseus W12 with industrial interest.</title>
        <authorList>
            <person name="Wang H."/>
            <person name="Yu B."/>
        </authorList>
    </citation>
    <scope>NUCLEOTIDE SEQUENCE [LARGE SCALE GENOMIC DNA]</scope>
    <source>
        <strain evidence="14 16">W12</strain>
    </source>
</reference>
<evidence type="ECO:0000313" key="15">
    <source>
        <dbReference type="EMBL" id="MDB0579897.1"/>
    </source>
</evidence>
<dbReference type="InterPro" id="IPR000811">
    <property type="entry name" value="Glyco_trans_35"/>
</dbReference>
<dbReference type="CDD" id="cd04300">
    <property type="entry name" value="GT35_Glycogen_Phosphorylase"/>
    <property type="match status" value="1"/>
</dbReference>
<comment type="catalytic activity">
    <reaction evidence="1 13">
        <text>[(1-&gt;4)-alpha-D-glucosyl](n) + phosphate = [(1-&gt;4)-alpha-D-glucosyl](n-1) + alpha-D-glucose 1-phosphate</text>
        <dbReference type="Rhea" id="RHEA:41732"/>
        <dbReference type="Rhea" id="RHEA-COMP:9584"/>
        <dbReference type="Rhea" id="RHEA-COMP:9586"/>
        <dbReference type="ChEBI" id="CHEBI:15444"/>
        <dbReference type="ChEBI" id="CHEBI:43474"/>
        <dbReference type="ChEBI" id="CHEBI:58601"/>
        <dbReference type="EC" id="2.4.1.1"/>
    </reaction>
</comment>
<evidence type="ECO:0000313" key="14">
    <source>
        <dbReference type="EMBL" id="KIH71173.1"/>
    </source>
</evidence>
<comment type="caution">
    <text evidence="14">The sequence shown here is derived from an EMBL/GenBank/DDBJ whole genome shotgun (WGS) entry which is preliminary data.</text>
</comment>
<keyword evidence="17" id="KW-1185">Reference proteome</keyword>
<feature type="modified residue" description="N6-(pyridoxal phosphate)lysine" evidence="12">
    <location>
        <position position="633"/>
    </location>
</feature>
<evidence type="ECO:0000256" key="13">
    <source>
        <dbReference type="RuleBase" id="RU000587"/>
    </source>
</evidence>
<dbReference type="STRING" id="45670.SN16_03785"/>
<evidence type="ECO:0000256" key="12">
    <source>
        <dbReference type="PIRSR" id="PIRSR000460-1"/>
    </source>
</evidence>
<keyword evidence="5" id="KW-0963">Cytoplasm</keyword>
<organism evidence="14 16">
    <name type="scientific">Salinicoccus roseus</name>
    <dbReference type="NCBI Taxonomy" id="45670"/>
    <lineage>
        <taxon>Bacteria</taxon>
        <taxon>Bacillati</taxon>
        <taxon>Bacillota</taxon>
        <taxon>Bacilli</taxon>
        <taxon>Bacillales</taxon>
        <taxon>Staphylococcaceae</taxon>
        <taxon>Salinicoccus</taxon>
    </lineage>
</organism>
<keyword evidence="9 12" id="KW-0663">Pyridoxal phosphate</keyword>
<comment type="function">
    <text evidence="13">Allosteric enzyme that catalyzes the rate-limiting step in glycogen catabolism, the phosphorolytic cleavage of glycogen to produce glucose-1-phosphate, and plays a central role in maintaining cellular and organismal glucose homeostasis.</text>
</comment>
<dbReference type="Proteomes" id="UP000031546">
    <property type="component" value="Unassembled WGS sequence"/>
</dbReference>
<dbReference type="GO" id="GO:0005980">
    <property type="term" value="P:glycogen catabolic process"/>
    <property type="evidence" value="ECO:0007669"/>
    <property type="project" value="TreeGrafter"/>
</dbReference>
<dbReference type="SUPFAM" id="SSF53756">
    <property type="entry name" value="UDP-Glycosyltransferase/glycogen phosphorylase"/>
    <property type="match status" value="1"/>
</dbReference>
<reference evidence="17" key="2">
    <citation type="submission" date="2020-04" db="EMBL/GenBank/DDBJ databases">
        <title>Genome analysis and biological profiling of marine Cellulosimicrobium funkei MOSEL-ME6.</title>
        <authorList>
            <person name="Tanveer F."/>
            <person name="Xie Y."/>
            <person name="Shinwari Z.K."/>
        </authorList>
    </citation>
    <scope>NUCLEOTIDE SEQUENCE [LARGE SCALE GENOMIC DNA]</scope>
    <source>
        <strain evidence="17">MOSEL-ME25</strain>
    </source>
</reference>
<evidence type="ECO:0000256" key="4">
    <source>
        <dbReference type="ARBA" id="ARBA00006047"/>
    </source>
</evidence>
<evidence type="ECO:0000256" key="5">
    <source>
        <dbReference type="ARBA" id="ARBA00022490"/>
    </source>
</evidence>
<proteinExistence type="inferred from homology"/>
<evidence type="ECO:0000256" key="10">
    <source>
        <dbReference type="ARBA" id="ARBA00023277"/>
    </source>
</evidence>
<dbReference type="NCBIfam" id="TIGR02093">
    <property type="entry name" value="P_ylase"/>
    <property type="match status" value="1"/>
</dbReference>
<evidence type="ECO:0000256" key="7">
    <source>
        <dbReference type="ARBA" id="ARBA00022676"/>
    </source>
</evidence>
<evidence type="ECO:0000313" key="17">
    <source>
        <dbReference type="Proteomes" id="UP000527860"/>
    </source>
</evidence>
<keyword evidence="7 13" id="KW-0328">Glycosyltransferase</keyword>
<name>A0A0C2DMB6_9STAP</name>
<gene>
    <name evidence="15" type="ORF">F7P68_0005110</name>
    <name evidence="14" type="ORF">SN16_03785</name>
</gene>
<reference evidence="15 17" key="4">
    <citation type="submission" date="2022-12" db="EMBL/GenBank/DDBJ databases">
        <title>Genome analysis and biological profiling of marine Salinicoccus roseus MOSEL-ME25.</title>
        <authorList>
            <person name="Mirza F.T."/>
            <person name="Xie Y."/>
            <person name="Shinwari Z.K."/>
        </authorList>
    </citation>
    <scope>NUCLEOTIDE SEQUENCE [LARGE SCALE GENOMIC DNA]</scope>
    <source>
        <strain evidence="15 17">MOSEL-ME25</strain>
    </source>
</reference>
<dbReference type="EMBL" id="JABEVU030000001">
    <property type="protein sequence ID" value="MDB0579897.1"/>
    <property type="molecule type" value="Genomic_DNA"/>
</dbReference>
<dbReference type="PANTHER" id="PTHR11468:SF3">
    <property type="entry name" value="GLYCOGEN PHOSPHORYLASE, LIVER FORM"/>
    <property type="match status" value="1"/>
</dbReference>
<comment type="subcellular location">
    <subcellularLocation>
        <location evidence="3">Cytoplasm</location>
    </subcellularLocation>
</comment>
<dbReference type="FunFam" id="3.40.50.2000:FF:000153">
    <property type="entry name" value="Alpha-1,4 glucan phosphorylase"/>
    <property type="match status" value="1"/>
</dbReference>
<evidence type="ECO:0000256" key="2">
    <source>
        <dbReference type="ARBA" id="ARBA00001933"/>
    </source>
</evidence>
<keyword evidence="8 13" id="KW-0808">Transferase</keyword>
<dbReference type="GO" id="GO:0005737">
    <property type="term" value="C:cytoplasm"/>
    <property type="evidence" value="ECO:0007669"/>
    <property type="project" value="UniProtKB-SubCell"/>
</dbReference>
<comment type="similarity">
    <text evidence="4 13">Belongs to the glycogen phosphorylase family.</text>
</comment>
<dbReference type="PIRSF" id="PIRSF000460">
    <property type="entry name" value="Pprylas_GlgP"/>
    <property type="match status" value="1"/>
</dbReference>
<dbReference type="RefSeq" id="WP_040105297.1">
    <property type="nucleotide sequence ID" value="NZ_JABEVU030000001.1"/>
</dbReference>
<dbReference type="GeneID" id="77844662"/>
<dbReference type="FunFam" id="3.40.50.2000:FF:000003">
    <property type="entry name" value="Alpha-1,4 glucan phosphorylase"/>
    <property type="match status" value="1"/>
</dbReference>
<dbReference type="Pfam" id="PF00343">
    <property type="entry name" value="Phosphorylase"/>
    <property type="match status" value="1"/>
</dbReference>
<protein>
    <recommendedName>
        <fullName evidence="13">Alpha-1,4 glucan phosphorylase</fullName>
        <ecNumber evidence="13">2.4.1.1</ecNumber>
    </recommendedName>
</protein>